<dbReference type="PROSITE" id="PS50949">
    <property type="entry name" value="HTH_GNTR"/>
    <property type="match status" value="1"/>
</dbReference>
<dbReference type="SUPFAM" id="SSF46785">
    <property type="entry name" value="Winged helix' DNA-binding domain"/>
    <property type="match status" value="1"/>
</dbReference>
<evidence type="ECO:0000313" key="6">
    <source>
        <dbReference type="Proteomes" id="UP000000328"/>
    </source>
</evidence>
<dbReference type="SMART" id="SM00345">
    <property type="entry name" value="HTH_GNTR"/>
    <property type="match status" value="1"/>
</dbReference>
<dbReference type="InterPro" id="IPR036388">
    <property type="entry name" value="WH-like_DNA-bd_sf"/>
</dbReference>
<dbReference type="Pfam" id="PF07729">
    <property type="entry name" value="FCD"/>
    <property type="match status" value="1"/>
</dbReference>
<organism evidence="5 6">
    <name type="scientific">Amycolatopsis mediterranei (strain U-32)</name>
    <dbReference type="NCBI Taxonomy" id="749927"/>
    <lineage>
        <taxon>Bacteria</taxon>
        <taxon>Bacillati</taxon>
        <taxon>Actinomycetota</taxon>
        <taxon>Actinomycetes</taxon>
        <taxon>Pseudonocardiales</taxon>
        <taxon>Pseudonocardiaceae</taxon>
        <taxon>Amycolatopsis</taxon>
    </lineage>
</organism>
<dbReference type="SUPFAM" id="SSF48008">
    <property type="entry name" value="GntR ligand-binding domain-like"/>
    <property type="match status" value="1"/>
</dbReference>
<dbReference type="EMBL" id="CP002000">
    <property type="protein sequence ID" value="ADJ48850.1"/>
    <property type="molecule type" value="Genomic_DNA"/>
</dbReference>
<accession>A0A0H3DD52</accession>
<evidence type="ECO:0000256" key="1">
    <source>
        <dbReference type="ARBA" id="ARBA00023015"/>
    </source>
</evidence>
<keyword evidence="2" id="KW-0238">DNA-binding</keyword>
<dbReference type="eggNOG" id="COG1802">
    <property type="taxonomic scope" value="Bacteria"/>
</dbReference>
<dbReference type="GO" id="GO:0003677">
    <property type="term" value="F:DNA binding"/>
    <property type="evidence" value="ECO:0007669"/>
    <property type="project" value="UniProtKB-KW"/>
</dbReference>
<keyword evidence="1" id="KW-0805">Transcription regulation</keyword>
<gene>
    <name evidence="5" type="ordered locus">AMED_7133</name>
</gene>
<dbReference type="InterPro" id="IPR000524">
    <property type="entry name" value="Tscrpt_reg_HTH_GntR"/>
</dbReference>
<evidence type="ECO:0000256" key="2">
    <source>
        <dbReference type="ARBA" id="ARBA00023125"/>
    </source>
</evidence>
<dbReference type="HOGENOM" id="CLU_017584_5_4_11"/>
<dbReference type="Pfam" id="PF00392">
    <property type="entry name" value="GntR"/>
    <property type="match status" value="1"/>
</dbReference>
<evidence type="ECO:0000256" key="3">
    <source>
        <dbReference type="ARBA" id="ARBA00023163"/>
    </source>
</evidence>
<sequence length="236" mass="25969">MSVAEPMPDDVGPWPVDLASDETTTYRTGRERIVDVLRDRVLSGVLPPGTKLNLDALADEFGTSRTPVREACLALSQDGLVRVAQRSGIVVIGLSSEAILENFALMAALSGLAAQWAARGITERELRRVRELHREIKVAAAVGDDIATLNWEFHREINRACHSPRLQRMLAEAGRLIPRRFFELFPEHVPCSLDEHDALVAALGSRDETAARQVAEQHFDSAAALLRRQFAGRSGT</sequence>
<dbReference type="PANTHER" id="PTHR43537">
    <property type="entry name" value="TRANSCRIPTIONAL REGULATOR, GNTR FAMILY"/>
    <property type="match status" value="1"/>
</dbReference>
<dbReference type="AlphaFoldDB" id="A0A0H3DD52"/>
<dbReference type="KEGG" id="amd:AMED_7133"/>
<dbReference type="PATRIC" id="fig|749927.5.peg.7420"/>
<dbReference type="Gene3D" id="1.10.10.10">
    <property type="entry name" value="Winged helix-like DNA-binding domain superfamily/Winged helix DNA-binding domain"/>
    <property type="match status" value="1"/>
</dbReference>
<dbReference type="GO" id="GO:0003700">
    <property type="term" value="F:DNA-binding transcription factor activity"/>
    <property type="evidence" value="ECO:0007669"/>
    <property type="project" value="InterPro"/>
</dbReference>
<name>A0A0H3DD52_AMYMU</name>
<keyword evidence="3" id="KW-0804">Transcription</keyword>
<evidence type="ECO:0000259" key="4">
    <source>
        <dbReference type="PROSITE" id="PS50949"/>
    </source>
</evidence>
<dbReference type="InterPro" id="IPR011711">
    <property type="entry name" value="GntR_C"/>
</dbReference>
<protein>
    <submittedName>
        <fullName evidence="5">GntR family transcriptional regulator</fullName>
    </submittedName>
</protein>
<dbReference type="OrthoDB" id="4164516at2"/>
<dbReference type="CDD" id="cd07377">
    <property type="entry name" value="WHTH_GntR"/>
    <property type="match status" value="1"/>
</dbReference>
<proteinExistence type="predicted"/>
<dbReference type="Gene3D" id="1.20.120.530">
    <property type="entry name" value="GntR ligand-binding domain-like"/>
    <property type="match status" value="1"/>
</dbReference>
<evidence type="ECO:0000313" key="5">
    <source>
        <dbReference type="EMBL" id="ADJ48850.1"/>
    </source>
</evidence>
<dbReference type="InterPro" id="IPR036390">
    <property type="entry name" value="WH_DNA-bd_sf"/>
</dbReference>
<dbReference type="RefSeq" id="WP_013228895.1">
    <property type="nucleotide sequence ID" value="NC_014318.1"/>
</dbReference>
<dbReference type="GeneID" id="92874783"/>
<dbReference type="InterPro" id="IPR008920">
    <property type="entry name" value="TF_FadR/GntR_C"/>
</dbReference>
<dbReference type="PANTHER" id="PTHR43537:SF49">
    <property type="entry name" value="TRANSCRIPTIONAL REGULATORY PROTEIN"/>
    <property type="match status" value="1"/>
</dbReference>
<dbReference type="Proteomes" id="UP000000328">
    <property type="component" value="Chromosome"/>
</dbReference>
<reference evidence="5 6" key="1">
    <citation type="journal article" date="2010" name="Cell Res.">
        <title>Complete genome sequence of the rifamycin SV-producing Amycolatopsis mediterranei U32 revealed its genetic characteristics in phylogeny and metabolism.</title>
        <authorList>
            <person name="Zhao W."/>
            <person name="Zhong Y."/>
            <person name="Yuan H."/>
            <person name="Wang J."/>
            <person name="Zheng H."/>
            <person name="Wang Y."/>
            <person name="Cen X."/>
            <person name="Xu F."/>
            <person name="Bai J."/>
            <person name="Han X."/>
            <person name="Lu G."/>
            <person name="Zhu Y."/>
            <person name="Shao Z."/>
            <person name="Yan H."/>
            <person name="Li C."/>
            <person name="Peng N."/>
            <person name="Zhang Z."/>
            <person name="Zhang Y."/>
            <person name="Lin W."/>
            <person name="Fan Y."/>
            <person name="Qin Z."/>
            <person name="Hu Y."/>
            <person name="Zhu B."/>
            <person name="Wang S."/>
            <person name="Ding X."/>
            <person name="Zhao G.P."/>
        </authorList>
    </citation>
    <scope>NUCLEOTIDE SEQUENCE [LARGE SCALE GENOMIC DNA]</scope>
    <source>
        <strain evidence="6">U-32</strain>
    </source>
</reference>
<dbReference type="SMART" id="SM00895">
    <property type="entry name" value="FCD"/>
    <property type="match status" value="1"/>
</dbReference>
<feature type="domain" description="HTH gntR-type" evidence="4">
    <location>
        <begin position="27"/>
        <end position="94"/>
    </location>
</feature>